<reference evidence="3 4" key="1">
    <citation type="journal article" date="2023" name="Sci. Data">
        <title>Genome assembly of the Korean intertidal mud-creeper Batillaria attramentaria.</title>
        <authorList>
            <person name="Patra A.K."/>
            <person name="Ho P.T."/>
            <person name="Jun S."/>
            <person name="Lee S.J."/>
            <person name="Kim Y."/>
            <person name="Won Y.J."/>
        </authorList>
    </citation>
    <scope>NUCLEOTIDE SEQUENCE [LARGE SCALE GENOMIC DNA]</scope>
    <source>
        <strain evidence="3">Wonlab-2016</strain>
    </source>
</reference>
<accession>A0ABD0LQH3</accession>
<sequence length="147" mass="16470">MVCFADASGAADDKNVHISNVPKSTTQELLFVIFPTALTIQMPKDGREKGSVKRSVHISCTTRLSTNMYKGEGTRNILHCQQLRQLEKDANEAEQQQRRYIIYIEMIIPSASGPAARKKTVNQKKSQEDEQAASRKPTLQLVIKVPE</sequence>
<feature type="region of interest" description="Disordered" evidence="2">
    <location>
        <begin position="113"/>
        <end position="147"/>
    </location>
</feature>
<organism evidence="3 4">
    <name type="scientific">Batillaria attramentaria</name>
    <dbReference type="NCBI Taxonomy" id="370345"/>
    <lineage>
        <taxon>Eukaryota</taxon>
        <taxon>Metazoa</taxon>
        <taxon>Spiralia</taxon>
        <taxon>Lophotrochozoa</taxon>
        <taxon>Mollusca</taxon>
        <taxon>Gastropoda</taxon>
        <taxon>Caenogastropoda</taxon>
        <taxon>Sorbeoconcha</taxon>
        <taxon>Cerithioidea</taxon>
        <taxon>Batillariidae</taxon>
        <taxon>Batillaria</taxon>
    </lineage>
</organism>
<evidence type="ECO:0000256" key="1">
    <source>
        <dbReference type="SAM" id="Coils"/>
    </source>
</evidence>
<name>A0ABD0LQH3_9CAEN</name>
<keyword evidence="4" id="KW-1185">Reference proteome</keyword>
<feature type="coiled-coil region" evidence="1">
    <location>
        <begin position="76"/>
        <end position="103"/>
    </location>
</feature>
<comment type="caution">
    <text evidence="3">The sequence shown here is derived from an EMBL/GenBank/DDBJ whole genome shotgun (WGS) entry which is preliminary data.</text>
</comment>
<evidence type="ECO:0000256" key="2">
    <source>
        <dbReference type="SAM" id="MobiDB-lite"/>
    </source>
</evidence>
<evidence type="ECO:0000313" key="3">
    <source>
        <dbReference type="EMBL" id="KAK7501934.1"/>
    </source>
</evidence>
<proteinExistence type="predicted"/>
<dbReference type="EMBL" id="JACVVK020000028">
    <property type="protein sequence ID" value="KAK7501934.1"/>
    <property type="molecule type" value="Genomic_DNA"/>
</dbReference>
<protein>
    <submittedName>
        <fullName evidence="3">Uncharacterized protein</fullName>
    </submittedName>
</protein>
<gene>
    <name evidence="3" type="ORF">BaRGS_00006686</name>
</gene>
<evidence type="ECO:0000313" key="4">
    <source>
        <dbReference type="Proteomes" id="UP001519460"/>
    </source>
</evidence>
<keyword evidence="1" id="KW-0175">Coiled coil</keyword>
<dbReference type="Proteomes" id="UP001519460">
    <property type="component" value="Unassembled WGS sequence"/>
</dbReference>
<dbReference type="AlphaFoldDB" id="A0ABD0LQH3"/>